<accession>A0A9W9TCG0</accession>
<evidence type="ECO:0000313" key="3">
    <source>
        <dbReference type="Proteomes" id="UP001150941"/>
    </source>
</evidence>
<evidence type="ECO:0000313" key="2">
    <source>
        <dbReference type="EMBL" id="KAJ5217431.1"/>
    </source>
</evidence>
<reference evidence="2" key="2">
    <citation type="journal article" date="2023" name="IMA Fungus">
        <title>Comparative genomic study of the Penicillium genus elucidates a diverse pangenome and 15 lateral gene transfer events.</title>
        <authorList>
            <person name="Petersen C."/>
            <person name="Sorensen T."/>
            <person name="Nielsen M.R."/>
            <person name="Sondergaard T.E."/>
            <person name="Sorensen J.L."/>
            <person name="Fitzpatrick D.A."/>
            <person name="Frisvad J.C."/>
            <person name="Nielsen K.L."/>
        </authorList>
    </citation>
    <scope>NUCLEOTIDE SEQUENCE</scope>
    <source>
        <strain evidence="2">IBT 19713</strain>
    </source>
</reference>
<dbReference type="RefSeq" id="XP_058326302.1">
    <property type="nucleotide sequence ID" value="XM_058479734.1"/>
</dbReference>
<feature type="compositionally biased region" description="Gly residues" evidence="1">
    <location>
        <begin position="72"/>
        <end position="86"/>
    </location>
</feature>
<dbReference type="AlphaFoldDB" id="A0A9W9TCG0"/>
<name>A0A9W9TCG0_9EURO</name>
<feature type="region of interest" description="Disordered" evidence="1">
    <location>
        <begin position="35"/>
        <end position="130"/>
    </location>
</feature>
<evidence type="ECO:0000256" key="1">
    <source>
        <dbReference type="SAM" id="MobiDB-lite"/>
    </source>
</evidence>
<keyword evidence="3" id="KW-1185">Reference proteome</keyword>
<feature type="compositionally biased region" description="Acidic residues" evidence="1">
    <location>
        <begin position="101"/>
        <end position="114"/>
    </location>
</feature>
<protein>
    <submittedName>
        <fullName evidence="2">Uncharacterized protein</fullName>
    </submittedName>
</protein>
<comment type="caution">
    <text evidence="2">The sequence shown here is derived from an EMBL/GenBank/DDBJ whole genome shotgun (WGS) entry which is preliminary data.</text>
</comment>
<reference evidence="2" key="1">
    <citation type="submission" date="2022-11" db="EMBL/GenBank/DDBJ databases">
        <authorList>
            <person name="Petersen C."/>
        </authorList>
    </citation>
    <scope>NUCLEOTIDE SEQUENCE</scope>
    <source>
        <strain evidence="2">IBT 19713</strain>
    </source>
</reference>
<dbReference type="Proteomes" id="UP001150941">
    <property type="component" value="Unassembled WGS sequence"/>
</dbReference>
<organism evidence="2 3">
    <name type="scientific">Penicillium chermesinum</name>
    <dbReference type="NCBI Taxonomy" id="63820"/>
    <lineage>
        <taxon>Eukaryota</taxon>
        <taxon>Fungi</taxon>
        <taxon>Dikarya</taxon>
        <taxon>Ascomycota</taxon>
        <taxon>Pezizomycotina</taxon>
        <taxon>Eurotiomycetes</taxon>
        <taxon>Eurotiomycetidae</taxon>
        <taxon>Eurotiales</taxon>
        <taxon>Aspergillaceae</taxon>
        <taxon>Penicillium</taxon>
    </lineage>
</organism>
<dbReference type="EMBL" id="JAPQKS010000008">
    <property type="protein sequence ID" value="KAJ5217431.1"/>
    <property type="molecule type" value="Genomic_DNA"/>
</dbReference>
<gene>
    <name evidence="2" type="ORF">N7468_010439</name>
</gene>
<proteinExistence type="predicted"/>
<dbReference type="GeneID" id="83207038"/>
<sequence>MPPGYTIETCSSLIRRNRASGKPQVKENVTFMVSDPEADLMRDPSRSSIEMYPSTSEGNALMPASVSENGKFGEGGGGGGGEGSGGGRRDRKKKVGRQDEEIYEEIDEDLEIEGGDGRKGAGKCWGRGWANEEEDFYQEKNYEN</sequence>